<dbReference type="PANTHER" id="PTHR12550:SF70">
    <property type="entry name" value="JIL-1 ANCHORING AND STABILIZING PROTEIN, ISOFORM A"/>
    <property type="match status" value="1"/>
</dbReference>
<dbReference type="PROSITE" id="PS50812">
    <property type="entry name" value="PWWP"/>
    <property type="match status" value="1"/>
</dbReference>
<feature type="compositionally biased region" description="Polar residues" evidence="1">
    <location>
        <begin position="577"/>
        <end position="593"/>
    </location>
</feature>
<dbReference type="SMART" id="SM00293">
    <property type="entry name" value="PWWP"/>
    <property type="match status" value="1"/>
</dbReference>
<dbReference type="Pfam" id="PF00855">
    <property type="entry name" value="PWWP"/>
    <property type="match status" value="1"/>
</dbReference>
<feature type="compositionally biased region" description="Low complexity" evidence="1">
    <location>
        <begin position="126"/>
        <end position="150"/>
    </location>
</feature>
<evidence type="ECO:0000256" key="1">
    <source>
        <dbReference type="SAM" id="MobiDB-lite"/>
    </source>
</evidence>
<organism evidence="3 4">
    <name type="scientific">Paragonimus westermani</name>
    <dbReference type="NCBI Taxonomy" id="34504"/>
    <lineage>
        <taxon>Eukaryota</taxon>
        <taxon>Metazoa</taxon>
        <taxon>Spiralia</taxon>
        <taxon>Lophotrochozoa</taxon>
        <taxon>Platyhelminthes</taxon>
        <taxon>Trematoda</taxon>
        <taxon>Digenea</taxon>
        <taxon>Plagiorchiida</taxon>
        <taxon>Troglotremata</taxon>
        <taxon>Troglotrematidae</taxon>
        <taxon>Paragonimus</taxon>
    </lineage>
</organism>
<feature type="region of interest" description="Disordered" evidence="1">
    <location>
        <begin position="983"/>
        <end position="1034"/>
    </location>
</feature>
<feature type="compositionally biased region" description="Polar residues" evidence="1">
    <location>
        <begin position="471"/>
        <end position="489"/>
    </location>
</feature>
<comment type="caution">
    <text evidence="3">The sequence shown here is derived from an EMBL/GenBank/DDBJ whole genome shotgun (WGS) entry which is preliminary data.</text>
</comment>
<dbReference type="EMBL" id="JTDF01002526">
    <property type="protein sequence ID" value="KAF8568709.1"/>
    <property type="molecule type" value="Genomic_DNA"/>
</dbReference>
<feature type="region of interest" description="Disordered" evidence="1">
    <location>
        <begin position="1057"/>
        <end position="1091"/>
    </location>
</feature>
<feature type="compositionally biased region" description="Basic and acidic residues" evidence="1">
    <location>
        <begin position="600"/>
        <end position="624"/>
    </location>
</feature>
<evidence type="ECO:0000313" key="3">
    <source>
        <dbReference type="EMBL" id="KAF8568709.1"/>
    </source>
</evidence>
<accession>A0A8T0DLB2</accession>
<dbReference type="OrthoDB" id="62853at2759"/>
<feature type="compositionally biased region" description="Polar residues" evidence="1">
    <location>
        <begin position="1022"/>
        <end position="1034"/>
    </location>
</feature>
<dbReference type="CDD" id="cd05834">
    <property type="entry name" value="PWWP_HRP"/>
    <property type="match status" value="1"/>
</dbReference>
<dbReference type="AlphaFoldDB" id="A0A8T0DLB2"/>
<feature type="compositionally biased region" description="Basic residues" evidence="1">
    <location>
        <begin position="295"/>
        <end position="305"/>
    </location>
</feature>
<reference evidence="3 4" key="1">
    <citation type="submission" date="2019-07" db="EMBL/GenBank/DDBJ databases">
        <title>Annotation for the trematode Paragonimus westermani.</title>
        <authorList>
            <person name="Choi Y.-J."/>
        </authorList>
    </citation>
    <scope>NUCLEOTIDE SEQUENCE [LARGE SCALE GENOMIC DNA]</scope>
    <source>
        <strain evidence="3">180907_Pwestermani</strain>
    </source>
</reference>
<protein>
    <recommendedName>
        <fullName evidence="2">PWWP domain-containing protein</fullName>
    </recommendedName>
</protein>
<name>A0A8T0DLB2_9TREM</name>
<feature type="compositionally biased region" description="Polar residues" evidence="1">
    <location>
        <begin position="1060"/>
        <end position="1086"/>
    </location>
</feature>
<feature type="compositionally biased region" description="Basic and acidic residues" evidence="1">
    <location>
        <begin position="280"/>
        <end position="294"/>
    </location>
</feature>
<feature type="domain" description="PWWP" evidence="2">
    <location>
        <begin position="5"/>
        <end position="61"/>
    </location>
</feature>
<evidence type="ECO:0000259" key="2">
    <source>
        <dbReference type="PROSITE" id="PS50812"/>
    </source>
</evidence>
<proteinExistence type="predicted"/>
<dbReference type="Proteomes" id="UP000699462">
    <property type="component" value="Unassembled WGS sequence"/>
</dbReference>
<keyword evidence="4" id="KW-1185">Reference proteome</keyword>
<dbReference type="Gene3D" id="1.20.930.10">
    <property type="entry name" value="Conserved domain common to transcription factors TFIIS, elongin A, CRSP70"/>
    <property type="match status" value="1"/>
</dbReference>
<dbReference type="SUPFAM" id="SSF63748">
    <property type="entry name" value="Tudor/PWWP/MBT"/>
    <property type="match status" value="1"/>
</dbReference>
<feature type="compositionally biased region" description="Pro residues" evidence="1">
    <location>
        <begin position="936"/>
        <end position="947"/>
    </location>
</feature>
<feature type="region of interest" description="Disordered" evidence="1">
    <location>
        <begin position="932"/>
        <end position="970"/>
    </location>
</feature>
<evidence type="ECO:0000313" key="4">
    <source>
        <dbReference type="Proteomes" id="UP000699462"/>
    </source>
</evidence>
<feature type="compositionally biased region" description="Low complexity" evidence="1">
    <location>
        <begin position="633"/>
        <end position="644"/>
    </location>
</feature>
<dbReference type="InterPro" id="IPR035441">
    <property type="entry name" value="TFIIS/LEDGF_dom_sf"/>
</dbReference>
<feature type="compositionally biased region" description="Polar residues" evidence="1">
    <location>
        <begin position="503"/>
        <end position="521"/>
    </location>
</feature>
<feature type="region of interest" description="Disordered" evidence="1">
    <location>
        <begin position="115"/>
        <end position="305"/>
    </location>
</feature>
<dbReference type="PANTHER" id="PTHR12550">
    <property type="entry name" value="HEPATOMA-DERIVED GROWTH FACTOR-RELATED"/>
    <property type="match status" value="1"/>
</dbReference>
<gene>
    <name evidence="3" type="ORF">P879_06630</name>
</gene>
<feature type="compositionally biased region" description="Low complexity" evidence="1">
    <location>
        <begin position="180"/>
        <end position="194"/>
    </location>
</feature>
<sequence length="1099" mass="119375">MCHRPGDRVFAKIKGYSNWPARINPLPPDVHIPKGRLPVFFYGTYEVSFVPIKNIVPYEKFKNKWGKAKSNPQFMTAMKEIESDPWMFMLGEDPRAEAFLLQFYNFKPSDSVPSTDFIQLSGRPKSTLSPTPDSPRSLSSLSDSSSLKLSGHPPPNHSPKAAKSFSRNARGRGEHLTQKSEVVSETSSEVSSVLSKHDSTEPNVASDVEEEDNTMVKRSSLDASTQGDVLSDEECSAENPLSRLSPIPTSDLDSDGYEARRLAKKLQKKAEKKALKKAAKREAKRLAKEAERAEKRARREAKRELKRLHRLKKQRMLMEQNDVPPGNGSEVVSNDVQSLALETWTENQLDFSETHTFSPAAQLPYDELIAAELEDDYLSPVVDRPTSPLKLDDYAAPTTIVSDTRELVSPDSSHSESCSVIEALSSNNRPQAGYKRSLTHSSVPAANISDQSLNVGTKVEETLPHKRTKFETPSQSLEDSDGLNKTQDPSVRPEKEARRSVSPGISKSKTASVKGFSSNKGPKSASARRRRLIDSSSSEEDNHQGSTTRAADPGSREPSPTSAPGRKFMHGAVPLKNSGTNGETVGSGSSGNVHSKKQKRPDDNPTRRQSKPTESEFPSNDKVHPVASASRTPDTAQSQSASSPSTDVVAQLCHLCRELKASLVRGHENFSLAVQILSQLATIHVRLPQLAQARDLMDSIKKASGFIMFFRSPTAYTQSLFISIPSQLTDVREAAEKTLRAFQAIRSSATKEEVAQTQALITAHQTRPTITKIESNSQVSKRVFDQPLPGQIDLTRSVTVDPQSTTSITREPSASDLLPKSTAVETESLAADLAAKVDDMLSLIRATDERMAAAATSHPKASGKSVLSSVQESLSSTISSEISFDNGRNIRASAVAAAAAHMHDEEDEESVMSRVEQVAAFEAASKLSSNYVHPAGIPPPPPPPPPVHTSSFHVPPTSPHPSHPLSPSAVDLDLDSRIEMLITGPKTSDLRSKSNKTSPIGYTDSKLPDPSTHSPPKAANQLVRTSDNGRVTPASNLLARRHAIAEKIAIVTGRAPNLTPVKSNASKSLGSQSERTSIPLTSTSHSVSKDDELYDLLGV</sequence>
<dbReference type="Gene3D" id="2.30.30.140">
    <property type="match status" value="1"/>
</dbReference>
<dbReference type="InterPro" id="IPR000313">
    <property type="entry name" value="PWWP_dom"/>
</dbReference>
<feature type="region of interest" description="Disordered" evidence="1">
    <location>
        <begin position="461"/>
        <end position="644"/>
    </location>
</feature>